<keyword evidence="1" id="KW-1133">Transmembrane helix</keyword>
<feature type="signal peptide" evidence="2">
    <location>
        <begin position="1"/>
        <end position="19"/>
    </location>
</feature>
<dbReference type="InterPro" id="IPR008963">
    <property type="entry name" value="Purple_acid_Pase-like_N"/>
</dbReference>
<dbReference type="EnsemblPlants" id="PGSC0003DMT400080119">
    <property type="protein sequence ID" value="PGSC0003DMT400080119"/>
    <property type="gene ID" value="PGSC0003DMG400031194"/>
</dbReference>
<evidence type="ECO:0000313" key="4">
    <source>
        <dbReference type="Proteomes" id="UP000011115"/>
    </source>
</evidence>
<sequence length="112" mass="12772">MKKICTTLWLQFFVVIIVAKRIPTTLDGPFKPLTHRFDPLLHKGSDDLPMDHPRLKRNVISFFPEQIALALSTTSSLMWISWITGISSCYSSIFCVFLKKNIGYGDKGLLVR</sequence>
<reference evidence="3" key="2">
    <citation type="submission" date="2015-06" db="UniProtKB">
        <authorList>
            <consortium name="EnsemblPlants"/>
        </authorList>
    </citation>
    <scope>IDENTIFICATION</scope>
    <source>
        <strain evidence="3">DM1-3 516 R44</strain>
    </source>
</reference>
<dbReference type="Gramene" id="PGSC0003DMT400080119">
    <property type="protein sequence ID" value="PGSC0003DMT400080119"/>
    <property type="gene ID" value="PGSC0003DMG400031194"/>
</dbReference>
<dbReference type="OrthoDB" id="45007at2759"/>
<reference evidence="4" key="1">
    <citation type="journal article" date="2011" name="Nature">
        <title>Genome sequence and analysis of the tuber crop potato.</title>
        <authorList>
            <consortium name="The Potato Genome Sequencing Consortium"/>
        </authorList>
    </citation>
    <scope>NUCLEOTIDE SEQUENCE [LARGE SCALE GENOMIC DNA]</scope>
    <source>
        <strain evidence="4">cv. DM1-3 516 R44</strain>
    </source>
</reference>
<feature type="transmembrane region" description="Helical" evidence="1">
    <location>
        <begin position="79"/>
        <end position="98"/>
    </location>
</feature>
<accession>M1D310</accession>
<keyword evidence="1" id="KW-0812">Transmembrane</keyword>
<keyword evidence="4" id="KW-1185">Reference proteome</keyword>
<dbReference type="ExpressionAtlas" id="M1D310">
    <property type="expression patterns" value="baseline"/>
</dbReference>
<dbReference type="AlphaFoldDB" id="M1D310"/>
<dbReference type="GO" id="GO:0046872">
    <property type="term" value="F:metal ion binding"/>
    <property type="evidence" value="ECO:0007669"/>
    <property type="project" value="InterPro"/>
</dbReference>
<protein>
    <submittedName>
        <fullName evidence="3">Nucleotide pyrophosphatase/phosphodiesterase</fullName>
    </submittedName>
</protein>
<dbReference type="SUPFAM" id="SSF49363">
    <property type="entry name" value="Purple acid phosphatase, N-terminal domain"/>
    <property type="match status" value="1"/>
</dbReference>
<evidence type="ECO:0000256" key="1">
    <source>
        <dbReference type="SAM" id="Phobius"/>
    </source>
</evidence>
<dbReference type="GO" id="GO:0003993">
    <property type="term" value="F:acid phosphatase activity"/>
    <property type="evidence" value="ECO:0007669"/>
    <property type="project" value="InterPro"/>
</dbReference>
<dbReference type="HOGENOM" id="CLU_2150377_0_0_1"/>
<keyword evidence="1" id="KW-0472">Membrane</keyword>
<name>M1D310_SOLTU</name>
<evidence type="ECO:0000256" key="2">
    <source>
        <dbReference type="SAM" id="SignalP"/>
    </source>
</evidence>
<organism evidence="3 4">
    <name type="scientific">Solanum tuberosum</name>
    <name type="common">Potato</name>
    <dbReference type="NCBI Taxonomy" id="4113"/>
    <lineage>
        <taxon>Eukaryota</taxon>
        <taxon>Viridiplantae</taxon>
        <taxon>Streptophyta</taxon>
        <taxon>Embryophyta</taxon>
        <taxon>Tracheophyta</taxon>
        <taxon>Spermatophyta</taxon>
        <taxon>Magnoliopsida</taxon>
        <taxon>eudicotyledons</taxon>
        <taxon>Gunneridae</taxon>
        <taxon>Pentapetalae</taxon>
        <taxon>asterids</taxon>
        <taxon>lamiids</taxon>
        <taxon>Solanales</taxon>
        <taxon>Solanaceae</taxon>
        <taxon>Solanoideae</taxon>
        <taxon>Solaneae</taxon>
        <taxon>Solanum</taxon>
    </lineage>
</organism>
<keyword evidence="2" id="KW-0732">Signal</keyword>
<gene>
    <name evidence="3" type="primary">LOC102592679</name>
</gene>
<proteinExistence type="predicted"/>
<evidence type="ECO:0000313" key="3">
    <source>
        <dbReference type="EnsemblPlants" id="PGSC0003DMT400080119"/>
    </source>
</evidence>
<dbReference type="Proteomes" id="UP000011115">
    <property type="component" value="Unassembled WGS sequence"/>
</dbReference>
<feature type="chain" id="PRO_5004013701" evidence="2">
    <location>
        <begin position="20"/>
        <end position="112"/>
    </location>
</feature>